<proteinExistence type="predicted"/>
<sequence>MPSLFKTIVAALAVTASPALANLSLLRSPVPYAQVANRAQSPGRMMGPAPASPRSKTWSSLSIMILSLMQSIATVNVAAASHLTFTVNPSIGPNGSAYFIRFRTPNAAHTSYSANPTSVNGGALKNDDPGSLAAGVAVVVAVSHQTTLHFTPHQRFPNRLDPSTQVESCFAARTITARALDLIAPFSIIALPTRNTGITRFTGLSSKSLVTESAITPGNEHPNCASTSAAEDYRMEDNSAMCTRVDSMLNGCTKNMALGCVTRFVSLVALTQLHNPQQAKSMPATNAPLHELIPVNDDTPDLVKQCIDLRITVFVDEQKFPLDTEIDQCEPSVNQVFLWCPNMLYISVDDGTGKSTHLLLRLVPSLEPIGTVRLVHLSSTEKKLGRLCVLEEYRNFKFGKDLVLAAHDYLLNQGSSPGAEGPPDPSHLLKPRKLRAQRLTDM</sequence>
<keyword evidence="2" id="KW-1185">Reference proteome</keyword>
<gene>
    <name evidence="1" type="ORF">ACOLOM_LOCUS6544</name>
</gene>
<accession>A0ACA9MMT2</accession>
<comment type="caution">
    <text evidence="1">The sequence shown here is derived from an EMBL/GenBank/DDBJ whole genome shotgun (WGS) entry which is preliminary data.</text>
</comment>
<organism evidence="1 2">
    <name type="scientific">Acaulospora colombiana</name>
    <dbReference type="NCBI Taxonomy" id="27376"/>
    <lineage>
        <taxon>Eukaryota</taxon>
        <taxon>Fungi</taxon>
        <taxon>Fungi incertae sedis</taxon>
        <taxon>Mucoromycota</taxon>
        <taxon>Glomeromycotina</taxon>
        <taxon>Glomeromycetes</taxon>
        <taxon>Diversisporales</taxon>
        <taxon>Acaulosporaceae</taxon>
        <taxon>Acaulospora</taxon>
    </lineage>
</organism>
<evidence type="ECO:0000313" key="1">
    <source>
        <dbReference type="EMBL" id="CAG8597167.1"/>
    </source>
</evidence>
<reference evidence="1" key="1">
    <citation type="submission" date="2021-06" db="EMBL/GenBank/DDBJ databases">
        <authorList>
            <person name="Kallberg Y."/>
            <person name="Tangrot J."/>
            <person name="Rosling A."/>
        </authorList>
    </citation>
    <scope>NUCLEOTIDE SEQUENCE</scope>
    <source>
        <strain evidence="1">CL356</strain>
    </source>
</reference>
<name>A0ACA9MMT2_9GLOM</name>
<dbReference type="Proteomes" id="UP000789525">
    <property type="component" value="Unassembled WGS sequence"/>
</dbReference>
<protein>
    <submittedName>
        <fullName evidence="1">12883_t:CDS:1</fullName>
    </submittedName>
</protein>
<evidence type="ECO:0000313" key="2">
    <source>
        <dbReference type="Proteomes" id="UP000789525"/>
    </source>
</evidence>
<dbReference type="EMBL" id="CAJVPT010013585">
    <property type="protein sequence ID" value="CAG8597167.1"/>
    <property type="molecule type" value="Genomic_DNA"/>
</dbReference>